<accession>A0A845QQ13</accession>
<dbReference type="EMBL" id="QXWK01000020">
    <property type="protein sequence ID" value="NBH62128.1"/>
    <property type="molecule type" value="Genomic_DNA"/>
</dbReference>
<sequence>MLDNKKFNIVLSVLIAIGIWAYVIGETNPTDTKTYRDVPIQFLGEESLDENELAILDISAETLNVTVTGTRANVSRLRPGDITASVSLEEAAKGENQLRVNIRVPDNVEIEDKSLNKVTVTVENKVSKEIDILPQYEGVFSTDQEPITVELSRSKVTVTGAQSLVEQVDHASALVKEGEVTDRLKTIACKLEPVDKRGEMIERVKLSAGSVQVTAELGMAKTVPLKVPVVDLSDGTLEKSVSAPKTITIKGKSSVLESIEFVTAEAIDLTDVTEDTTVKIVPVLPADVQVSGRSAESMIAEIKVEALSTRTFTFNSDEIDMQNLAADLQAEISGIDRLVVVLTGKEEQLAAIEKEDIILQVELKDKQEGSHQVSLEVVCQKDCTKIEVTPKKVHVEIEQKE</sequence>
<dbReference type="InterPro" id="IPR012505">
    <property type="entry name" value="YbbR"/>
</dbReference>
<proteinExistence type="predicted"/>
<evidence type="ECO:0000313" key="1">
    <source>
        <dbReference type="EMBL" id="NBH62128.1"/>
    </source>
</evidence>
<dbReference type="AlphaFoldDB" id="A0A845QQ13"/>
<keyword evidence="2" id="KW-1185">Reference proteome</keyword>
<dbReference type="Gene3D" id="2.170.120.40">
    <property type="entry name" value="YbbR-like domain"/>
    <property type="match status" value="2"/>
</dbReference>
<name>A0A845QQ13_9FIRM</name>
<dbReference type="Proteomes" id="UP000446866">
    <property type="component" value="Unassembled WGS sequence"/>
</dbReference>
<protein>
    <recommendedName>
        <fullName evidence="3">YbbR-like protein</fullName>
    </recommendedName>
</protein>
<dbReference type="PANTHER" id="PTHR37804">
    <property type="entry name" value="CDAA REGULATORY PROTEIN CDAR"/>
    <property type="match status" value="1"/>
</dbReference>
<evidence type="ECO:0000313" key="2">
    <source>
        <dbReference type="Proteomes" id="UP000446866"/>
    </source>
</evidence>
<dbReference type="RefSeq" id="WP_160202415.1">
    <property type="nucleotide sequence ID" value="NZ_QXWK01000020.1"/>
</dbReference>
<gene>
    <name evidence="1" type="ORF">D0435_10735</name>
</gene>
<reference evidence="1 2" key="1">
    <citation type="submission" date="2018-08" db="EMBL/GenBank/DDBJ databases">
        <title>Murine metabolic-syndrome-specific gut microbial biobank.</title>
        <authorList>
            <person name="Liu C."/>
        </authorList>
    </citation>
    <scope>NUCLEOTIDE SEQUENCE [LARGE SCALE GENOMIC DNA]</scope>
    <source>
        <strain evidence="1 2">28</strain>
    </source>
</reference>
<dbReference type="Pfam" id="PF07949">
    <property type="entry name" value="YbbR"/>
    <property type="match status" value="2"/>
</dbReference>
<dbReference type="Gene3D" id="2.170.120.30">
    <property type="match status" value="2"/>
</dbReference>
<dbReference type="InterPro" id="IPR053154">
    <property type="entry name" value="c-di-AMP_regulator"/>
</dbReference>
<evidence type="ECO:0008006" key="3">
    <source>
        <dbReference type="Google" id="ProtNLM"/>
    </source>
</evidence>
<dbReference type="PANTHER" id="PTHR37804:SF1">
    <property type="entry name" value="CDAA REGULATORY PROTEIN CDAR"/>
    <property type="match status" value="1"/>
</dbReference>
<organism evidence="1 2">
    <name type="scientific">Anaerotruncus colihominis</name>
    <dbReference type="NCBI Taxonomy" id="169435"/>
    <lineage>
        <taxon>Bacteria</taxon>
        <taxon>Bacillati</taxon>
        <taxon>Bacillota</taxon>
        <taxon>Clostridia</taxon>
        <taxon>Eubacteriales</taxon>
        <taxon>Oscillospiraceae</taxon>
        <taxon>Anaerotruncus</taxon>
    </lineage>
</organism>
<comment type="caution">
    <text evidence="1">The sequence shown here is derived from an EMBL/GenBank/DDBJ whole genome shotgun (WGS) entry which is preliminary data.</text>
</comment>